<dbReference type="Pfam" id="PF20415">
    <property type="entry name" value="DUF6699"/>
    <property type="match status" value="1"/>
</dbReference>
<gene>
    <name evidence="2" type="ORF">OE88DRAFT_1667464</name>
</gene>
<proteinExistence type="predicted"/>
<sequence length="349" mass="39116">MPILGLPSNAIGSHIVEYGRPWQGSPAPDGRLLRENAGDATLIRSADDEKGPGGRKEKLKHLIRGFRRIFNPSSSSLKNLTRSSINEPAVRRQVSPEEWRAYGYWSRPYVHGVGVVRNSSPAPLAHEGDLDPDDIFGDLWGQRGSPHPERWNPLLRHASLPPRPGGFEAPDPLSSPESLQLNPYLQHQLFGMPSIVFDISIEPTAATFFRAENLIPLMPGDLAQPAVFPLVTQMVISAVADDTAHPWPWPITICNPGGVTVEDVFNGIYQNFQEYVTQGEYDGLTEKKRALVQRVLQERCKPLSDKPCAPEYTDEGVRRHDCMLQRTLFRGLERHPWEDDTWIIFVGSH</sequence>
<evidence type="ECO:0000313" key="2">
    <source>
        <dbReference type="EMBL" id="TFK46483.1"/>
    </source>
</evidence>
<dbReference type="OrthoDB" id="3202436at2759"/>
<keyword evidence="3" id="KW-1185">Reference proteome</keyword>
<protein>
    <recommendedName>
        <fullName evidence="1">DUF6699 domain-containing protein</fullName>
    </recommendedName>
</protein>
<dbReference type="Proteomes" id="UP000305948">
    <property type="component" value="Unassembled WGS sequence"/>
</dbReference>
<dbReference type="STRING" id="5364.A0A5C3MP10"/>
<organism evidence="2 3">
    <name type="scientific">Heliocybe sulcata</name>
    <dbReference type="NCBI Taxonomy" id="5364"/>
    <lineage>
        <taxon>Eukaryota</taxon>
        <taxon>Fungi</taxon>
        <taxon>Dikarya</taxon>
        <taxon>Basidiomycota</taxon>
        <taxon>Agaricomycotina</taxon>
        <taxon>Agaricomycetes</taxon>
        <taxon>Gloeophyllales</taxon>
        <taxon>Gloeophyllaceae</taxon>
        <taxon>Heliocybe</taxon>
    </lineage>
</organism>
<name>A0A5C3MP10_9AGAM</name>
<dbReference type="AlphaFoldDB" id="A0A5C3MP10"/>
<dbReference type="InterPro" id="IPR046522">
    <property type="entry name" value="DUF6699"/>
</dbReference>
<evidence type="ECO:0000313" key="3">
    <source>
        <dbReference type="Proteomes" id="UP000305948"/>
    </source>
</evidence>
<accession>A0A5C3MP10</accession>
<dbReference type="EMBL" id="ML213529">
    <property type="protein sequence ID" value="TFK46483.1"/>
    <property type="molecule type" value="Genomic_DNA"/>
</dbReference>
<evidence type="ECO:0000259" key="1">
    <source>
        <dbReference type="Pfam" id="PF20415"/>
    </source>
</evidence>
<feature type="domain" description="DUF6699" evidence="1">
    <location>
        <begin position="195"/>
        <end position="335"/>
    </location>
</feature>
<reference evidence="2 3" key="1">
    <citation type="journal article" date="2019" name="Nat. Ecol. Evol.">
        <title>Megaphylogeny resolves global patterns of mushroom evolution.</title>
        <authorList>
            <person name="Varga T."/>
            <person name="Krizsan K."/>
            <person name="Foldi C."/>
            <person name="Dima B."/>
            <person name="Sanchez-Garcia M."/>
            <person name="Sanchez-Ramirez S."/>
            <person name="Szollosi G.J."/>
            <person name="Szarkandi J.G."/>
            <person name="Papp V."/>
            <person name="Albert L."/>
            <person name="Andreopoulos W."/>
            <person name="Angelini C."/>
            <person name="Antonin V."/>
            <person name="Barry K.W."/>
            <person name="Bougher N.L."/>
            <person name="Buchanan P."/>
            <person name="Buyck B."/>
            <person name="Bense V."/>
            <person name="Catcheside P."/>
            <person name="Chovatia M."/>
            <person name="Cooper J."/>
            <person name="Damon W."/>
            <person name="Desjardin D."/>
            <person name="Finy P."/>
            <person name="Geml J."/>
            <person name="Haridas S."/>
            <person name="Hughes K."/>
            <person name="Justo A."/>
            <person name="Karasinski D."/>
            <person name="Kautmanova I."/>
            <person name="Kiss B."/>
            <person name="Kocsube S."/>
            <person name="Kotiranta H."/>
            <person name="LaButti K.M."/>
            <person name="Lechner B.E."/>
            <person name="Liimatainen K."/>
            <person name="Lipzen A."/>
            <person name="Lukacs Z."/>
            <person name="Mihaltcheva S."/>
            <person name="Morgado L.N."/>
            <person name="Niskanen T."/>
            <person name="Noordeloos M.E."/>
            <person name="Ohm R.A."/>
            <person name="Ortiz-Santana B."/>
            <person name="Ovrebo C."/>
            <person name="Racz N."/>
            <person name="Riley R."/>
            <person name="Savchenko A."/>
            <person name="Shiryaev A."/>
            <person name="Soop K."/>
            <person name="Spirin V."/>
            <person name="Szebenyi C."/>
            <person name="Tomsovsky M."/>
            <person name="Tulloss R.E."/>
            <person name="Uehling J."/>
            <person name="Grigoriev I.V."/>
            <person name="Vagvolgyi C."/>
            <person name="Papp T."/>
            <person name="Martin F.M."/>
            <person name="Miettinen O."/>
            <person name="Hibbett D.S."/>
            <person name="Nagy L.G."/>
        </authorList>
    </citation>
    <scope>NUCLEOTIDE SEQUENCE [LARGE SCALE GENOMIC DNA]</scope>
    <source>
        <strain evidence="2 3">OMC1185</strain>
    </source>
</reference>